<evidence type="ECO:0000256" key="5">
    <source>
        <dbReference type="ARBA" id="ARBA00023163"/>
    </source>
</evidence>
<evidence type="ECO:0000256" key="7">
    <source>
        <dbReference type="PROSITE-ProRule" id="PRU00469"/>
    </source>
</evidence>
<evidence type="ECO:0000256" key="1">
    <source>
        <dbReference type="ARBA" id="ARBA00010857"/>
    </source>
</evidence>
<feature type="region of interest" description="Disordered" evidence="8">
    <location>
        <begin position="107"/>
        <end position="189"/>
    </location>
</feature>
<keyword evidence="9" id="KW-0812">Transmembrane</keyword>
<evidence type="ECO:0000256" key="8">
    <source>
        <dbReference type="SAM" id="MobiDB-lite"/>
    </source>
</evidence>
<dbReference type="PROSITE" id="PS00782">
    <property type="entry name" value="TFIIB"/>
    <property type="match status" value="2"/>
</dbReference>
<feature type="region of interest" description="Disordered" evidence="8">
    <location>
        <begin position="63"/>
        <end position="90"/>
    </location>
</feature>
<dbReference type="InterPro" id="IPR036915">
    <property type="entry name" value="Cyclin-like_sf"/>
</dbReference>
<dbReference type="CDD" id="cd20551">
    <property type="entry name" value="CYCLIN_TFIIB_rpt1"/>
    <property type="match status" value="1"/>
</dbReference>
<keyword evidence="7" id="KW-0862">Zinc</keyword>
<dbReference type="GO" id="GO:0008270">
    <property type="term" value="F:zinc ion binding"/>
    <property type="evidence" value="ECO:0007669"/>
    <property type="project" value="UniProtKB-KW"/>
</dbReference>
<feature type="domain" description="TFIIB-type" evidence="10">
    <location>
        <begin position="241"/>
        <end position="274"/>
    </location>
</feature>
<dbReference type="PANTHER" id="PTHR11618:SF13">
    <property type="entry name" value="TRANSCRIPTION INITIATION FACTOR IIB"/>
    <property type="match status" value="1"/>
</dbReference>
<reference evidence="11" key="1">
    <citation type="submission" date="2023-06" db="EMBL/GenBank/DDBJ databases">
        <title>Genome-scale phylogeny and comparative genomics of the fungal order Sordariales.</title>
        <authorList>
            <consortium name="Lawrence Berkeley National Laboratory"/>
            <person name="Hensen N."/>
            <person name="Bonometti L."/>
            <person name="Westerberg I."/>
            <person name="Brannstrom I.O."/>
            <person name="Guillou S."/>
            <person name="Cros-Aarteil S."/>
            <person name="Calhoun S."/>
            <person name="Haridas S."/>
            <person name="Kuo A."/>
            <person name="Mondo S."/>
            <person name="Pangilinan J."/>
            <person name="Riley R."/>
            <person name="Labutti K."/>
            <person name="Andreopoulos B."/>
            <person name="Lipzen A."/>
            <person name="Chen C."/>
            <person name="Yanf M."/>
            <person name="Daum C."/>
            <person name="Ng V."/>
            <person name="Clum A."/>
            <person name="Steindorff A."/>
            <person name="Ohm R."/>
            <person name="Martin F."/>
            <person name="Silar P."/>
            <person name="Natvig D."/>
            <person name="Lalanne C."/>
            <person name="Gautier V."/>
            <person name="Ament-Velasquez S.L."/>
            <person name="Kruys A."/>
            <person name="Hutchinson M.I."/>
            <person name="Powell A.J."/>
            <person name="Barry K."/>
            <person name="Miller A.N."/>
            <person name="Grigoriev I.V."/>
            <person name="Debuchy R."/>
            <person name="Gladieux P."/>
            <person name="Thoren M.H."/>
            <person name="Johannesson H."/>
        </authorList>
    </citation>
    <scope>NUCLEOTIDE SEQUENCE</scope>
    <source>
        <strain evidence="11">PSN4</strain>
    </source>
</reference>
<dbReference type="Pfam" id="PF00382">
    <property type="entry name" value="TFIIB"/>
    <property type="match status" value="2"/>
</dbReference>
<keyword evidence="4" id="KW-0805">Transcription regulation</keyword>
<dbReference type="AlphaFoldDB" id="A0AAJ0BCP5"/>
<name>A0AAJ0BCP5_9PEZI</name>
<gene>
    <name evidence="11" type="ORF">QBC47DRAFT_299852</name>
</gene>
<evidence type="ECO:0000256" key="3">
    <source>
        <dbReference type="ARBA" id="ARBA00022737"/>
    </source>
</evidence>
<evidence type="ECO:0000256" key="4">
    <source>
        <dbReference type="ARBA" id="ARBA00023015"/>
    </source>
</evidence>
<evidence type="ECO:0000256" key="9">
    <source>
        <dbReference type="SAM" id="Phobius"/>
    </source>
</evidence>
<evidence type="ECO:0000313" key="12">
    <source>
        <dbReference type="Proteomes" id="UP001239445"/>
    </source>
</evidence>
<evidence type="ECO:0000259" key="10">
    <source>
        <dbReference type="PROSITE" id="PS51134"/>
    </source>
</evidence>
<organism evidence="11 12">
    <name type="scientific">Echria macrotheca</name>
    <dbReference type="NCBI Taxonomy" id="438768"/>
    <lineage>
        <taxon>Eukaryota</taxon>
        <taxon>Fungi</taxon>
        <taxon>Dikarya</taxon>
        <taxon>Ascomycota</taxon>
        <taxon>Pezizomycotina</taxon>
        <taxon>Sordariomycetes</taxon>
        <taxon>Sordariomycetidae</taxon>
        <taxon>Sordariales</taxon>
        <taxon>Schizotheciaceae</taxon>
        <taxon>Echria</taxon>
    </lineage>
</organism>
<dbReference type="GO" id="GO:0070897">
    <property type="term" value="P:transcription preinitiation complex assembly"/>
    <property type="evidence" value="ECO:0007669"/>
    <property type="project" value="InterPro"/>
</dbReference>
<dbReference type="InterPro" id="IPR013763">
    <property type="entry name" value="Cyclin-like_dom"/>
</dbReference>
<keyword evidence="7" id="KW-0863">Zinc-finger</keyword>
<dbReference type="Gene3D" id="1.10.472.10">
    <property type="entry name" value="Cyclin-like"/>
    <property type="match status" value="2"/>
</dbReference>
<dbReference type="GO" id="GO:0006367">
    <property type="term" value="P:transcription initiation at RNA polymerase II promoter"/>
    <property type="evidence" value="ECO:0007669"/>
    <property type="project" value="TreeGrafter"/>
</dbReference>
<dbReference type="PROSITE" id="PS51134">
    <property type="entry name" value="ZF_TFIIB"/>
    <property type="match status" value="1"/>
</dbReference>
<sequence>MPPVPNPLRHRDTTSTPYGDGGPPDEHRRPWVIPIIVGGIIVTTALVVSAFVVYKKRAEYRKARDKEPSLTRAEFARRTTMSEADRLEEEEKQRIIMIRKSLASRSWNSTDSAASSRRVSRNSDFTEPAQHERPDLPSNPKTVDEDDDDEEPKLKEDWKAWEARVQPSLDRHPAADSSPLLRTPNTPPLRATPRALADLLARVLLLPLHTSSHTRKLNKIMAATMMDGAAALPAFKEDLNNILTCPDCNENPPNLIEEFSSGDTVCASCGLVLGDRIIDTRSEWRTFSNDDQGGDDPSRVGDGPNLMIDGDQLQTTIAYEGKNARNLSNLQNKITQDKSSKALLQAYRDIQSLCDTLNCGAQASNAAKHIYKLVEDNKALKGKSQEAIVAGCIFIACRQTNVPRTFRELHKLTKVTKKEIGRVFKQLESFLQKMGGEAEIVKASIFNQQYQSKGSTSAVDLCARYCSNLGFRNPVGVEHVARRLAKGSATLADLAGRSPLSVAAACIYMASHLVGEPRTSKEIATVAGVSDGTVKTAYRLLKDGKDQIITKDVFTEDLFIDKLPSS</sequence>
<dbReference type="Pfam" id="PF08271">
    <property type="entry name" value="Zn_Ribbon_TF"/>
    <property type="match status" value="1"/>
</dbReference>
<evidence type="ECO:0000256" key="2">
    <source>
        <dbReference type="ARBA" id="ARBA00013932"/>
    </source>
</evidence>
<dbReference type="Proteomes" id="UP001239445">
    <property type="component" value="Unassembled WGS sequence"/>
</dbReference>
<keyword evidence="9" id="KW-0472">Membrane</keyword>
<dbReference type="GO" id="GO:0017025">
    <property type="term" value="F:TBP-class protein binding"/>
    <property type="evidence" value="ECO:0007669"/>
    <property type="project" value="InterPro"/>
</dbReference>
<dbReference type="FunFam" id="2.20.25.10:FF:000036">
    <property type="entry name" value="Transcription initiation factor IIB"/>
    <property type="match status" value="1"/>
</dbReference>
<comment type="similarity">
    <text evidence="1">Belongs to the TFIIB family.</text>
</comment>
<dbReference type="PANTHER" id="PTHR11618">
    <property type="entry name" value="TRANSCRIPTION INITIATION FACTOR IIB-RELATED"/>
    <property type="match status" value="1"/>
</dbReference>
<dbReference type="InterPro" id="IPR013150">
    <property type="entry name" value="TFIIB_cyclin"/>
</dbReference>
<dbReference type="InterPro" id="IPR000812">
    <property type="entry name" value="TFIIB"/>
</dbReference>
<dbReference type="SUPFAM" id="SSF57783">
    <property type="entry name" value="Zinc beta-ribbon"/>
    <property type="match status" value="1"/>
</dbReference>
<evidence type="ECO:0000256" key="6">
    <source>
        <dbReference type="ARBA" id="ARBA00031706"/>
    </source>
</evidence>
<keyword evidence="3" id="KW-0677">Repeat</keyword>
<feature type="compositionally biased region" description="Basic and acidic residues" evidence="8">
    <location>
        <begin position="152"/>
        <end position="162"/>
    </location>
</feature>
<dbReference type="InterPro" id="IPR013137">
    <property type="entry name" value="Znf_TFIIB"/>
</dbReference>
<keyword evidence="12" id="KW-1185">Reference proteome</keyword>
<dbReference type="GO" id="GO:0016251">
    <property type="term" value="F:RNA polymerase II general transcription initiation factor activity"/>
    <property type="evidence" value="ECO:0007669"/>
    <property type="project" value="TreeGrafter"/>
</dbReference>
<keyword evidence="7" id="KW-0479">Metal-binding</keyword>
<dbReference type="FunFam" id="1.10.472.10:FF:000141">
    <property type="entry name" value="Transcription initiation factor IIB"/>
    <property type="match status" value="1"/>
</dbReference>
<feature type="compositionally biased region" description="Low complexity" evidence="8">
    <location>
        <begin position="179"/>
        <end position="189"/>
    </location>
</feature>
<dbReference type="SMART" id="SM00385">
    <property type="entry name" value="CYCLIN"/>
    <property type="match status" value="2"/>
</dbReference>
<dbReference type="PRINTS" id="PR00685">
    <property type="entry name" value="TIFACTORIIB"/>
</dbReference>
<feature type="region of interest" description="Disordered" evidence="8">
    <location>
        <begin position="1"/>
        <end position="27"/>
    </location>
</feature>
<proteinExistence type="inferred from homology"/>
<dbReference type="GO" id="GO:0097550">
    <property type="term" value="C:transcription preinitiation complex"/>
    <property type="evidence" value="ECO:0007669"/>
    <property type="project" value="TreeGrafter"/>
</dbReference>
<dbReference type="InterPro" id="IPR023486">
    <property type="entry name" value="TFIIB_CS"/>
</dbReference>
<evidence type="ECO:0000313" key="11">
    <source>
        <dbReference type="EMBL" id="KAK1755870.1"/>
    </source>
</evidence>
<keyword evidence="5" id="KW-0804">Transcription</keyword>
<keyword evidence="9" id="KW-1133">Transmembrane helix</keyword>
<dbReference type="EMBL" id="MU839833">
    <property type="protein sequence ID" value="KAK1755870.1"/>
    <property type="molecule type" value="Genomic_DNA"/>
</dbReference>
<accession>A0AAJ0BCP5</accession>
<feature type="transmembrane region" description="Helical" evidence="9">
    <location>
        <begin position="31"/>
        <end position="54"/>
    </location>
</feature>
<feature type="compositionally biased region" description="Basic and acidic residues" evidence="8">
    <location>
        <begin position="63"/>
        <end position="77"/>
    </location>
</feature>
<dbReference type="SUPFAM" id="SSF47954">
    <property type="entry name" value="Cyclin-like"/>
    <property type="match status" value="2"/>
</dbReference>
<dbReference type="Gene3D" id="2.20.25.10">
    <property type="match status" value="1"/>
</dbReference>
<comment type="caution">
    <text evidence="11">The sequence shown here is derived from an EMBL/GenBank/DDBJ whole genome shotgun (WGS) entry which is preliminary data.</text>
</comment>
<protein>
    <recommendedName>
        <fullName evidence="2">Transcription initiation factor IIB</fullName>
    </recommendedName>
    <alternativeName>
        <fullName evidence="6">General transcription factor TFIIB</fullName>
    </alternativeName>
</protein>
<dbReference type="GO" id="GO:0005634">
    <property type="term" value="C:nucleus"/>
    <property type="evidence" value="ECO:0007669"/>
    <property type="project" value="TreeGrafter"/>
</dbReference>